<dbReference type="SMART" id="SM00382">
    <property type="entry name" value="AAA"/>
    <property type="match status" value="1"/>
</dbReference>
<dbReference type="Proteomes" id="UP000315647">
    <property type="component" value="Chromosome"/>
</dbReference>
<feature type="domain" description="AAA+ ATPase" evidence="1">
    <location>
        <begin position="22"/>
        <end position="400"/>
    </location>
</feature>
<proteinExistence type="predicted"/>
<dbReference type="GO" id="GO:0006302">
    <property type="term" value="P:double-strand break repair"/>
    <property type="evidence" value="ECO:0007669"/>
    <property type="project" value="InterPro"/>
</dbReference>
<gene>
    <name evidence="2" type="ORF">Enr10x_29730</name>
</gene>
<dbReference type="InterPro" id="IPR003593">
    <property type="entry name" value="AAA+_ATPase"/>
</dbReference>
<dbReference type="CDD" id="cd00267">
    <property type="entry name" value="ABC_ATPase"/>
    <property type="match status" value="1"/>
</dbReference>
<name>A0A517Q7P1_9PLAN</name>
<evidence type="ECO:0000313" key="3">
    <source>
        <dbReference type="Proteomes" id="UP000315647"/>
    </source>
</evidence>
<dbReference type="RefSeq" id="WP_145450249.1">
    <property type="nucleotide sequence ID" value="NZ_CP037421.1"/>
</dbReference>
<evidence type="ECO:0000259" key="1">
    <source>
        <dbReference type="SMART" id="SM00382"/>
    </source>
</evidence>
<organism evidence="2 3">
    <name type="scientific">Gimesia panareensis</name>
    <dbReference type="NCBI Taxonomy" id="2527978"/>
    <lineage>
        <taxon>Bacteria</taxon>
        <taxon>Pseudomonadati</taxon>
        <taxon>Planctomycetota</taxon>
        <taxon>Planctomycetia</taxon>
        <taxon>Planctomycetales</taxon>
        <taxon>Planctomycetaceae</taxon>
        <taxon>Gimesia</taxon>
    </lineage>
</organism>
<protein>
    <submittedName>
        <fullName evidence="2">Recombination protein F</fullName>
    </submittedName>
</protein>
<dbReference type="EMBL" id="CP037421">
    <property type="protein sequence ID" value="QDT27655.1"/>
    <property type="molecule type" value="Genomic_DNA"/>
</dbReference>
<sequence>MHLSTLSFTDLRQFEKGTFEFSPGFNLLVGENGAGKSTIIRGVIAAVGDTRSVSEDQKIGDEDIRLGSDHAIVEAVVRFSDSSIDYFRFEKPLWGRIKRSPRGSTRPLVLSYASNEAVCRSMRVKQIKRLREDKHDHLRQEQEFLYYGSGRKFPDNHPGLNGKRFGNSQQVLEFVGKMLSNFSPDFEDFHWRFEPYACTLIPQRVAEKGIPVDTKLKKQIEAASLRFFQEGHLRSKNRFPDWPDQSEVVLGLESESSIDKEMDMLLRAGWEVMDLPSEALRLFRNSLLKVKLTPRIMIMRPIGPLSLGQLSDGEQRLFSLFVDIARNLSLQNEPDGNIGSGKAIILIDEIDVHLHPKWQRQIVPLLEDLFPNCQFIATTHSPFVIQSVRSDSNLVLLDGQPLAQLGNTGIEEISQVVMEVSRPDVSERYAKEVELSKSFLQLLDEAEKAPKEKLEEYIDRLRKKLEHAQNPAMQAFLELQQASRLEG</sequence>
<dbReference type="Pfam" id="PF13476">
    <property type="entry name" value="AAA_23"/>
    <property type="match status" value="1"/>
</dbReference>
<evidence type="ECO:0000313" key="2">
    <source>
        <dbReference type="EMBL" id="QDT27655.1"/>
    </source>
</evidence>
<dbReference type="PANTHER" id="PTHR32182:SF23">
    <property type="entry name" value="ATP BINDING PROTEIN"/>
    <property type="match status" value="1"/>
</dbReference>
<dbReference type="AlphaFoldDB" id="A0A517Q7P1"/>
<keyword evidence="3" id="KW-1185">Reference proteome</keyword>
<dbReference type="SUPFAM" id="SSF52540">
    <property type="entry name" value="P-loop containing nucleoside triphosphate hydrolases"/>
    <property type="match status" value="1"/>
</dbReference>
<dbReference type="Gene3D" id="3.40.50.300">
    <property type="entry name" value="P-loop containing nucleotide triphosphate hydrolases"/>
    <property type="match status" value="2"/>
</dbReference>
<dbReference type="PANTHER" id="PTHR32182">
    <property type="entry name" value="DNA REPLICATION AND REPAIR PROTEIN RECF"/>
    <property type="match status" value="1"/>
</dbReference>
<dbReference type="GO" id="GO:0016887">
    <property type="term" value="F:ATP hydrolysis activity"/>
    <property type="evidence" value="ECO:0007669"/>
    <property type="project" value="InterPro"/>
</dbReference>
<reference evidence="2 3" key="1">
    <citation type="submission" date="2019-03" db="EMBL/GenBank/DDBJ databases">
        <title>Deep-cultivation of Planctomycetes and their phenomic and genomic characterization uncovers novel biology.</title>
        <authorList>
            <person name="Wiegand S."/>
            <person name="Jogler M."/>
            <person name="Boedeker C."/>
            <person name="Pinto D."/>
            <person name="Vollmers J."/>
            <person name="Rivas-Marin E."/>
            <person name="Kohn T."/>
            <person name="Peeters S.H."/>
            <person name="Heuer A."/>
            <person name="Rast P."/>
            <person name="Oberbeckmann S."/>
            <person name="Bunk B."/>
            <person name="Jeske O."/>
            <person name="Meyerdierks A."/>
            <person name="Storesund J.E."/>
            <person name="Kallscheuer N."/>
            <person name="Luecker S."/>
            <person name="Lage O.M."/>
            <person name="Pohl T."/>
            <person name="Merkel B.J."/>
            <person name="Hornburger P."/>
            <person name="Mueller R.-W."/>
            <person name="Bruemmer F."/>
            <person name="Labrenz M."/>
            <person name="Spormann A.M."/>
            <person name="Op den Camp H."/>
            <person name="Overmann J."/>
            <person name="Amann R."/>
            <person name="Jetten M.S.M."/>
            <person name="Mascher T."/>
            <person name="Medema M.H."/>
            <person name="Devos D.P."/>
            <person name="Kaster A.-K."/>
            <person name="Ovreas L."/>
            <person name="Rohde M."/>
            <person name="Galperin M.Y."/>
            <person name="Jogler C."/>
        </authorList>
    </citation>
    <scope>NUCLEOTIDE SEQUENCE [LARGE SCALE GENOMIC DNA]</scope>
    <source>
        <strain evidence="2 3">Enr10</strain>
    </source>
</reference>
<dbReference type="InterPro" id="IPR038729">
    <property type="entry name" value="Rad50/SbcC_AAA"/>
</dbReference>
<dbReference type="GO" id="GO:0005524">
    <property type="term" value="F:ATP binding"/>
    <property type="evidence" value="ECO:0007669"/>
    <property type="project" value="InterPro"/>
</dbReference>
<dbReference type="InterPro" id="IPR003959">
    <property type="entry name" value="ATPase_AAA_core"/>
</dbReference>
<accession>A0A517Q7P1</accession>
<dbReference type="Pfam" id="PF13304">
    <property type="entry name" value="AAA_21"/>
    <property type="match status" value="1"/>
</dbReference>
<dbReference type="GO" id="GO:0000731">
    <property type="term" value="P:DNA synthesis involved in DNA repair"/>
    <property type="evidence" value="ECO:0007669"/>
    <property type="project" value="TreeGrafter"/>
</dbReference>
<dbReference type="InterPro" id="IPR027417">
    <property type="entry name" value="P-loop_NTPase"/>
</dbReference>